<reference evidence="8 9" key="1">
    <citation type="submission" date="2011-07" db="EMBL/GenBank/DDBJ databases">
        <authorList>
            <person name="Coyne R."/>
            <person name="Brami D."/>
            <person name="Johnson J."/>
            <person name="Hostetler J."/>
            <person name="Hannick L."/>
            <person name="Clark T."/>
            <person name="Cassidy-Hanley D."/>
            <person name="Inman J."/>
        </authorList>
    </citation>
    <scope>NUCLEOTIDE SEQUENCE [LARGE SCALE GENOMIC DNA]</scope>
    <source>
        <strain evidence="8 9">G5</strain>
    </source>
</reference>
<evidence type="ECO:0000313" key="9">
    <source>
        <dbReference type="Proteomes" id="UP000008983"/>
    </source>
</evidence>
<dbReference type="EMBL" id="GL984058">
    <property type="protein sequence ID" value="EGR30131.1"/>
    <property type="molecule type" value="Genomic_DNA"/>
</dbReference>
<dbReference type="Pfam" id="PF01553">
    <property type="entry name" value="Acyltransferase"/>
    <property type="match status" value="1"/>
</dbReference>
<accession>G0QXC8</accession>
<evidence type="ECO:0000256" key="2">
    <source>
        <dbReference type="ARBA" id="ARBA00007937"/>
    </source>
</evidence>
<protein>
    <recommendedName>
        <fullName evidence="7">Phospholipid/glycerol acyltransferase domain-containing protein</fullName>
    </recommendedName>
</protein>
<dbReference type="OrthoDB" id="429813at2759"/>
<dbReference type="GeneID" id="14906244"/>
<dbReference type="Gene3D" id="2.130.10.10">
    <property type="entry name" value="YVTN repeat-like/Quinoprotein amine dehydrogenase"/>
    <property type="match status" value="1"/>
</dbReference>
<evidence type="ECO:0000256" key="6">
    <source>
        <dbReference type="SAM" id="Phobius"/>
    </source>
</evidence>
<organism evidence="8 9">
    <name type="scientific">Ichthyophthirius multifiliis</name>
    <name type="common">White spot disease agent</name>
    <name type="synonym">Ich</name>
    <dbReference type="NCBI Taxonomy" id="5932"/>
    <lineage>
        <taxon>Eukaryota</taxon>
        <taxon>Sar</taxon>
        <taxon>Alveolata</taxon>
        <taxon>Ciliophora</taxon>
        <taxon>Intramacronucleata</taxon>
        <taxon>Oligohymenophorea</taxon>
        <taxon>Hymenostomatida</taxon>
        <taxon>Ophryoglenina</taxon>
        <taxon>Ichthyophthirius</taxon>
    </lineage>
</organism>
<dbReference type="GO" id="GO:0006072">
    <property type="term" value="P:glycerol-3-phosphate metabolic process"/>
    <property type="evidence" value="ECO:0007669"/>
    <property type="project" value="TreeGrafter"/>
</dbReference>
<dbReference type="CDD" id="cd09071">
    <property type="entry name" value="FAR_C"/>
    <property type="match status" value="1"/>
</dbReference>
<dbReference type="PANTHER" id="PTHR12563:SF17">
    <property type="entry name" value="DIHYDROXYACETONE PHOSPHATE ACYLTRANSFERASE"/>
    <property type="match status" value="1"/>
</dbReference>
<dbReference type="CDD" id="cd05236">
    <property type="entry name" value="FAR-N_SDR_e"/>
    <property type="match status" value="1"/>
</dbReference>
<dbReference type="STRING" id="857967.G0QXC8"/>
<dbReference type="eggNOG" id="KOG3730">
    <property type="taxonomic scope" value="Eukaryota"/>
</dbReference>
<dbReference type="RefSeq" id="XP_004031367.1">
    <property type="nucleotide sequence ID" value="XM_004031319.1"/>
</dbReference>
<keyword evidence="9" id="KW-1185">Reference proteome</keyword>
<dbReference type="InterPro" id="IPR041728">
    <property type="entry name" value="GPAT/DHAPAT_LPLAT"/>
</dbReference>
<evidence type="ECO:0000313" key="8">
    <source>
        <dbReference type="EMBL" id="EGR30131.1"/>
    </source>
</evidence>
<evidence type="ECO:0000256" key="3">
    <source>
        <dbReference type="ARBA" id="ARBA00022679"/>
    </source>
</evidence>
<dbReference type="GO" id="GO:0012505">
    <property type="term" value="C:endomembrane system"/>
    <property type="evidence" value="ECO:0007669"/>
    <property type="project" value="UniProtKB-SubCell"/>
</dbReference>
<dbReference type="SMART" id="SM00563">
    <property type="entry name" value="PlsC"/>
    <property type="match status" value="1"/>
</dbReference>
<dbReference type="SUPFAM" id="SSF69593">
    <property type="entry name" value="Glycerol-3-phosphate (1)-acyltransferase"/>
    <property type="match status" value="1"/>
</dbReference>
<dbReference type="Proteomes" id="UP000008983">
    <property type="component" value="Unassembled WGS sequence"/>
</dbReference>
<feature type="domain" description="Phospholipid/glycerol acyltransferase" evidence="7">
    <location>
        <begin position="467"/>
        <end position="595"/>
    </location>
</feature>
<keyword evidence="6" id="KW-0812">Transmembrane</keyword>
<dbReference type="CDD" id="cd07993">
    <property type="entry name" value="LPLAT_DHAPAT-like"/>
    <property type="match status" value="1"/>
</dbReference>
<dbReference type="Pfam" id="PF07993">
    <property type="entry name" value="NAD_binding_4"/>
    <property type="match status" value="1"/>
</dbReference>
<evidence type="ECO:0000256" key="4">
    <source>
        <dbReference type="ARBA" id="ARBA00023136"/>
    </source>
</evidence>
<dbReference type="Pfam" id="PF19277">
    <property type="entry name" value="GPAT_C"/>
    <property type="match status" value="1"/>
</dbReference>
<evidence type="ECO:0000259" key="7">
    <source>
        <dbReference type="SMART" id="SM00563"/>
    </source>
</evidence>
<dbReference type="InterPro" id="IPR045520">
    <property type="entry name" value="GPAT/DHAPAT_C"/>
</dbReference>
<dbReference type="GO" id="GO:0004366">
    <property type="term" value="F:glycerol-3-phosphate O-acyltransferase activity"/>
    <property type="evidence" value="ECO:0007669"/>
    <property type="project" value="TreeGrafter"/>
</dbReference>
<dbReference type="PANTHER" id="PTHR12563">
    <property type="entry name" value="GLYCEROL-3-PHOSPHATE ACYLTRANSFERASE"/>
    <property type="match status" value="1"/>
</dbReference>
<dbReference type="eggNOG" id="KOG1221">
    <property type="taxonomic scope" value="Eukaryota"/>
</dbReference>
<dbReference type="InterPro" id="IPR033640">
    <property type="entry name" value="FAR_C"/>
</dbReference>
<dbReference type="Gene3D" id="3.40.50.720">
    <property type="entry name" value="NAD(P)-binding Rossmann-like Domain"/>
    <property type="match status" value="1"/>
</dbReference>
<name>G0QXC8_ICHMU</name>
<dbReference type="InterPro" id="IPR013120">
    <property type="entry name" value="FAR_NAD-bd"/>
</dbReference>
<dbReference type="GO" id="GO:0008654">
    <property type="term" value="P:phospholipid biosynthetic process"/>
    <property type="evidence" value="ECO:0007669"/>
    <property type="project" value="TreeGrafter"/>
</dbReference>
<feature type="transmembrane region" description="Helical" evidence="6">
    <location>
        <begin position="779"/>
        <end position="802"/>
    </location>
</feature>
<evidence type="ECO:0000256" key="1">
    <source>
        <dbReference type="ARBA" id="ARBA00004184"/>
    </source>
</evidence>
<keyword evidence="6" id="KW-1133">Transmembrane helix</keyword>
<gene>
    <name evidence="8" type="ORF">IMG5_141120</name>
</gene>
<dbReference type="AlphaFoldDB" id="G0QXC8"/>
<keyword evidence="4 6" id="KW-0472">Membrane</keyword>
<dbReference type="InterPro" id="IPR036291">
    <property type="entry name" value="NAD(P)-bd_dom_sf"/>
</dbReference>
<dbReference type="InterPro" id="IPR002123">
    <property type="entry name" value="Plipid/glycerol_acylTrfase"/>
</dbReference>
<comment type="similarity">
    <text evidence="2">Belongs to the GPAT/DAPAT family.</text>
</comment>
<keyword evidence="5" id="KW-0012">Acyltransferase</keyword>
<dbReference type="SUPFAM" id="SSF51735">
    <property type="entry name" value="NAD(P)-binding Rossmann-fold domains"/>
    <property type="match status" value="1"/>
</dbReference>
<sequence length="1042" mass="120137">MVVQGDLLADNVGLSVQDQNYIFQNCNIIINCAASIDFNAKLEEAIQSNIQGTLRIFEVAKKCQKLENFMHVSTCYVNSNMDGFIEEKIYNNSSSDPMVDYKNLIQLSPQELEIQTKSILGNYANTYVFTKALVERILEQYKPPNMTITILRPSIIGASVQQPQYGWVEGVTALSATFLLCGIGMIRYLEADEKSIADIVPVDCVSDQIIVSSALYAVNQSVNVMNCGTSFKNPVEWKLTHKQCSLYWKNNPSKKQMVYKSENISDMFKPFVVRQFIFDTSKIDNLAKQLQKEELDMFYLDVSRINWEQYLLMYNWGIQRFILNEHIDPPFSNKNNILNINSYTINSLSYFSDVNWALTSGKNFKTKSFQEYRLLLINSISVQNAIQQTIQQKSQQQQVKKYSIINQVNKEVENIIKQMVSNYQMSYVRMMGWLLKKLFQQIYEKIVIDDKQLLLLQNYNTIKNGPLIMMPTHRSYLDFLLVSYIFFAYKLQAPHIAASEDFLNVQIVHHILRANGAFFMKRNSKNNIIYKAIFNEYIKLLLQENCMLEFFIEGTRSRSGKMLQPKHGIMRILCDAVFDQRIPDAKVVPITLNYEKVLEGDTFPYELLGEEKIKESLPRLIKALKTLNQNYGKIFIHICEPISILAYQQNKFPSLNLQSQDQRKQVVQSLSYQVQYKQTAQLVCTSTSIVASIILSCRKGITEDALITQVQWLCQRIIERGGNITNSNDMMGYSQVVKTALNLLKGILIKSKKNIFQVELTSDTEYKNVLMLHYYRNGIIHIFILEAIVCLVLSAFGSHIAFQEGISAKRLWEEVQFLINLFDKEFVVQNIPRNQEEFKNVLLQKMVQFNVISIENNDIVKALDENQIGFYCTFVMPIIESYWSVMIYMYTLLNQKQKQQVKKIYQGGQMVNGCSLQFDTALGINCRQIQNQLQVVGDGQVIFSTGNIIVIKDLQTKKYQFIQKENRFKNITCMNAQLLKNKSIIIAVGESSMNDDKPAMIVVTYQTDKKTFWHVLNQGFKGVVKQVCINTDKYYACGLLLP</sequence>
<dbReference type="GO" id="GO:0019432">
    <property type="term" value="P:triglyceride biosynthetic process"/>
    <property type="evidence" value="ECO:0007669"/>
    <property type="project" value="TreeGrafter"/>
</dbReference>
<comment type="subcellular location">
    <subcellularLocation>
        <location evidence="1">Endomembrane system</location>
        <topology evidence="1">Peripheral membrane protein</topology>
    </subcellularLocation>
</comment>
<dbReference type="Pfam" id="PF03015">
    <property type="entry name" value="Sterile"/>
    <property type="match status" value="1"/>
</dbReference>
<dbReference type="GO" id="GO:0031966">
    <property type="term" value="C:mitochondrial membrane"/>
    <property type="evidence" value="ECO:0007669"/>
    <property type="project" value="TreeGrafter"/>
</dbReference>
<proteinExistence type="inferred from homology"/>
<feature type="transmembrane region" description="Helical" evidence="6">
    <location>
        <begin position="868"/>
        <end position="893"/>
    </location>
</feature>
<dbReference type="OMA" id="WDPDHHA"/>
<dbReference type="InParanoid" id="G0QXC8"/>
<evidence type="ECO:0000256" key="5">
    <source>
        <dbReference type="ARBA" id="ARBA00023315"/>
    </source>
</evidence>
<dbReference type="InterPro" id="IPR015943">
    <property type="entry name" value="WD40/YVTN_repeat-like_dom_sf"/>
</dbReference>
<keyword evidence="3" id="KW-0808">Transferase</keyword>
<dbReference type="InterPro" id="IPR022284">
    <property type="entry name" value="GPAT/DHAPAT"/>
</dbReference>
<dbReference type="GO" id="GO:0006631">
    <property type="term" value="P:fatty acid metabolic process"/>
    <property type="evidence" value="ECO:0007669"/>
    <property type="project" value="TreeGrafter"/>
</dbReference>